<comment type="caution">
    <text evidence="2">The sequence shown here is derived from an EMBL/GenBank/DDBJ whole genome shotgun (WGS) entry which is preliminary data.</text>
</comment>
<evidence type="ECO:0000256" key="1">
    <source>
        <dbReference type="SAM" id="MobiDB-lite"/>
    </source>
</evidence>
<dbReference type="AlphaFoldDB" id="A0A2P5DBE3"/>
<evidence type="ECO:0000313" key="2">
    <source>
        <dbReference type="EMBL" id="PON70614.1"/>
    </source>
</evidence>
<dbReference type="Proteomes" id="UP000237105">
    <property type="component" value="Unassembled WGS sequence"/>
</dbReference>
<name>A0A2P5DBE3_PARAD</name>
<reference evidence="3" key="1">
    <citation type="submission" date="2016-06" db="EMBL/GenBank/DDBJ databases">
        <title>Parallel loss of symbiosis genes in relatives of nitrogen-fixing non-legume Parasponia.</title>
        <authorList>
            <person name="Van Velzen R."/>
            <person name="Holmer R."/>
            <person name="Bu F."/>
            <person name="Rutten L."/>
            <person name="Van Zeijl A."/>
            <person name="Liu W."/>
            <person name="Santuari L."/>
            <person name="Cao Q."/>
            <person name="Sharma T."/>
            <person name="Shen D."/>
            <person name="Roswanjaya Y."/>
            <person name="Wardhani T."/>
            <person name="Kalhor M.S."/>
            <person name="Jansen J."/>
            <person name="Van den Hoogen J."/>
            <person name="Gungor B."/>
            <person name="Hartog M."/>
            <person name="Hontelez J."/>
            <person name="Verver J."/>
            <person name="Yang W.-C."/>
            <person name="Schijlen E."/>
            <person name="Repin R."/>
            <person name="Schilthuizen M."/>
            <person name="Schranz E."/>
            <person name="Heidstra R."/>
            <person name="Miyata K."/>
            <person name="Fedorova E."/>
            <person name="Kohlen W."/>
            <person name="Bisseling T."/>
            <person name="Smit S."/>
            <person name="Geurts R."/>
        </authorList>
    </citation>
    <scope>NUCLEOTIDE SEQUENCE [LARGE SCALE GENOMIC DNA]</scope>
    <source>
        <strain evidence="3">cv. WU1-14</strain>
    </source>
</reference>
<feature type="region of interest" description="Disordered" evidence="1">
    <location>
        <begin position="42"/>
        <end position="63"/>
    </location>
</feature>
<dbReference type="EMBL" id="JXTB01000049">
    <property type="protein sequence ID" value="PON70614.1"/>
    <property type="molecule type" value="Genomic_DNA"/>
</dbReference>
<gene>
    <name evidence="2" type="ORF">PanWU01x14_079880</name>
</gene>
<keyword evidence="3" id="KW-1185">Reference proteome</keyword>
<organism evidence="2 3">
    <name type="scientific">Parasponia andersonii</name>
    <name type="common">Sponia andersonii</name>
    <dbReference type="NCBI Taxonomy" id="3476"/>
    <lineage>
        <taxon>Eukaryota</taxon>
        <taxon>Viridiplantae</taxon>
        <taxon>Streptophyta</taxon>
        <taxon>Embryophyta</taxon>
        <taxon>Tracheophyta</taxon>
        <taxon>Spermatophyta</taxon>
        <taxon>Magnoliopsida</taxon>
        <taxon>eudicotyledons</taxon>
        <taxon>Gunneridae</taxon>
        <taxon>Pentapetalae</taxon>
        <taxon>rosids</taxon>
        <taxon>fabids</taxon>
        <taxon>Rosales</taxon>
        <taxon>Cannabaceae</taxon>
        <taxon>Parasponia</taxon>
    </lineage>
</organism>
<evidence type="ECO:0000313" key="3">
    <source>
        <dbReference type="Proteomes" id="UP000237105"/>
    </source>
</evidence>
<proteinExistence type="predicted"/>
<protein>
    <submittedName>
        <fullName evidence="2">Uncharacterized protein</fullName>
    </submittedName>
</protein>
<sequence length="82" mass="9334">MDTINVEDYYEAKKTAKKSNQTQHSSLEIQLSSALHLGPTKRQNWAQMGQIRPHKPKPHSGHAFPNYPALVALLYPLLNDHM</sequence>
<accession>A0A2P5DBE3</accession>